<dbReference type="PANTHER" id="PTHR35525">
    <property type="entry name" value="BLL6575 PROTEIN"/>
    <property type="match status" value="1"/>
</dbReference>
<protein>
    <recommendedName>
        <fullName evidence="1">Zinc finger CGNR domain-containing protein</fullName>
    </recommendedName>
</protein>
<proteinExistence type="predicted"/>
<dbReference type="Pfam" id="PF07336">
    <property type="entry name" value="ABATE"/>
    <property type="match status" value="1"/>
</dbReference>
<organism evidence="2 3">
    <name type="scientific">Nocardia seriolae</name>
    <dbReference type="NCBI Taxonomy" id="37332"/>
    <lineage>
        <taxon>Bacteria</taxon>
        <taxon>Bacillati</taxon>
        <taxon>Actinomycetota</taxon>
        <taxon>Actinomycetes</taxon>
        <taxon>Mycobacteriales</taxon>
        <taxon>Nocardiaceae</taxon>
        <taxon>Nocardia</taxon>
    </lineage>
</organism>
<dbReference type="PANTHER" id="PTHR35525:SF3">
    <property type="entry name" value="BLL6575 PROTEIN"/>
    <property type="match status" value="1"/>
</dbReference>
<dbReference type="EMBL" id="CP017839">
    <property type="protein sequence ID" value="APB00149.1"/>
    <property type="molecule type" value="Genomic_DNA"/>
</dbReference>
<dbReference type="Gene3D" id="1.10.3300.10">
    <property type="entry name" value="Jann2411-like domain"/>
    <property type="match status" value="1"/>
</dbReference>
<evidence type="ECO:0000313" key="3">
    <source>
        <dbReference type="Proteomes" id="UP000180166"/>
    </source>
</evidence>
<dbReference type="InterPro" id="IPR023286">
    <property type="entry name" value="ABATE_dom_sf"/>
</dbReference>
<dbReference type="Proteomes" id="UP000180166">
    <property type="component" value="Chromosome"/>
</dbReference>
<dbReference type="InterPro" id="IPR021005">
    <property type="entry name" value="Znf_CGNR"/>
</dbReference>
<evidence type="ECO:0000259" key="1">
    <source>
        <dbReference type="Pfam" id="PF11706"/>
    </source>
</evidence>
<name>A0ABC8B0Y2_9NOCA</name>
<dbReference type="AlphaFoldDB" id="A0ABC8B0Y2"/>
<dbReference type="KEGG" id="nsr:NS506_06112"/>
<accession>A0ABC8B0Y2</accession>
<dbReference type="InterPro" id="IPR010852">
    <property type="entry name" value="ABATE"/>
</dbReference>
<evidence type="ECO:0000313" key="2">
    <source>
        <dbReference type="EMBL" id="APB00149.1"/>
    </source>
</evidence>
<reference evidence="2 3" key="1">
    <citation type="submission" date="2016-10" db="EMBL/GenBank/DDBJ databases">
        <title>Genome sequence of Nocardia seriolae strain EM150506, isolated from Anguila japonica.</title>
        <authorList>
            <person name="Han H.-J."/>
        </authorList>
    </citation>
    <scope>NUCLEOTIDE SEQUENCE [LARGE SCALE GENOMIC DNA]</scope>
    <source>
        <strain evidence="2 3">EM150506</strain>
    </source>
</reference>
<dbReference type="SUPFAM" id="SSF160904">
    <property type="entry name" value="Jann2411-like"/>
    <property type="match status" value="1"/>
</dbReference>
<sequence length="183" mass="20068">MTAARRLPSDVPNPRPHLGEPLALDLLNTRWIDAEGHQDLLTDVPGVAQWLADNDLDLPADEPTRQALLTAREAILHTVKGDSADDLNAVLTRGRIRRALTPDGPAALPEVANPAWLPAWLAADNLLHLLAATPDRIKKCAHPNCVLYFLDTSKNGTRRWHSMAACGNRAKATRHYAKKIPPN</sequence>
<dbReference type="Pfam" id="PF11706">
    <property type="entry name" value="zf-CGNR"/>
    <property type="match status" value="1"/>
</dbReference>
<feature type="domain" description="Zinc finger CGNR" evidence="1">
    <location>
        <begin position="136"/>
        <end position="179"/>
    </location>
</feature>
<gene>
    <name evidence="2" type="ORF">NS506_06112</name>
</gene>